<evidence type="ECO:0000313" key="3">
    <source>
        <dbReference type="Proteomes" id="UP000002168"/>
    </source>
</evidence>
<dbReference type="EMBL" id="CP000961">
    <property type="protein sequence ID" value="ACA86658.1"/>
    <property type="molecule type" value="Genomic_DNA"/>
</dbReference>
<keyword evidence="1" id="KW-0732">Signal</keyword>
<sequence length="312" mass="35532" precursor="true">MQIIKRVLFVLLLLSIWPIANAEVESNITLSADDISPSDVYVRARVIEQQLLTFDPEGTRFTKTQTPPAYSVENAQPREVFFLAKSLNFSAKKLSLNHTNKKLGRSFAIHVYRNQPLHVYRVLNEALKSIQATQNTLSIVEFKENIPKVQSSPTQVYNKILRNNRLLSILNQDKIQPQDVIKVVDHCYVLSQLLFEKPSATQASAIAEDIPQYKTPTDVFAHLVKTLKMLKRYTESNFGLLSMEITASKIEREIEPSDVLDLAMTLNAQLTYLAYQQKIKVPITNIDRQGVSPSLVFHIVSKIQRTLEQEQP</sequence>
<feature type="signal peptide" evidence="1">
    <location>
        <begin position="1"/>
        <end position="22"/>
    </location>
</feature>
<dbReference type="KEGG" id="swd:Swoo_2379"/>
<dbReference type="STRING" id="392500.Swoo_2379"/>
<dbReference type="HOGENOM" id="CLU_891084_0_0_6"/>
<dbReference type="RefSeq" id="WP_012325000.1">
    <property type="nucleotide sequence ID" value="NC_010506.1"/>
</dbReference>
<evidence type="ECO:0000256" key="1">
    <source>
        <dbReference type="SAM" id="SignalP"/>
    </source>
</evidence>
<evidence type="ECO:0000313" key="2">
    <source>
        <dbReference type="EMBL" id="ACA86658.1"/>
    </source>
</evidence>
<organism evidence="2 3">
    <name type="scientific">Shewanella woodyi (strain ATCC 51908 / MS32)</name>
    <dbReference type="NCBI Taxonomy" id="392500"/>
    <lineage>
        <taxon>Bacteria</taxon>
        <taxon>Pseudomonadati</taxon>
        <taxon>Pseudomonadota</taxon>
        <taxon>Gammaproteobacteria</taxon>
        <taxon>Alteromonadales</taxon>
        <taxon>Shewanellaceae</taxon>
        <taxon>Shewanella</taxon>
    </lineage>
</organism>
<protein>
    <submittedName>
        <fullName evidence="2">Uncharacterized protein</fullName>
    </submittedName>
</protein>
<proteinExistence type="predicted"/>
<dbReference type="eggNOG" id="ENOG5034BXX">
    <property type="taxonomic scope" value="Bacteria"/>
</dbReference>
<keyword evidence="3" id="KW-1185">Reference proteome</keyword>
<name>B1KFB7_SHEWM</name>
<dbReference type="AlphaFoldDB" id="B1KFB7"/>
<dbReference type="Proteomes" id="UP000002168">
    <property type="component" value="Chromosome"/>
</dbReference>
<accession>B1KFB7</accession>
<reference evidence="2 3" key="1">
    <citation type="submission" date="2008-02" db="EMBL/GenBank/DDBJ databases">
        <title>Complete sequence of Shewanella woodyi ATCC 51908.</title>
        <authorList>
            <consortium name="US DOE Joint Genome Institute"/>
            <person name="Copeland A."/>
            <person name="Lucas S."/>
            <person name="Lapidus A."/>
            <person name="Glavina del Rio T."/>
            <person name="Dalin E."/>
            <person name="Tice H."/>
            <person name="Bruce D."/>
            <person name="Goodwin L."/>
            <person name="Pitluck S."/>
            <person name="Sims D."/>
            <person name="Brettin T."/>
            <person name="Detter J.C."/>
            <person name="Han C."/>
            <person name="Kuske C.R."/>
            <person name="Schmutz J."/>
            <person name="Larimer F."/>
            <person name="Land M."/>
            <person name="Hauser L."/>
            <person name="Kyrpides N."/>
            <person name="Lykidis A."/>
            <person name="Zhao J.-S."/>
            <person name="Richardson P."/>
        </authorList>
    </citation>
    <scope>NUCLEOTIDE SEQUENCE [LARGE SCALE GENOMIC DNA]</scope>
    <source>
        <strain evidence="3">ATCC 51908 / MS32</strain>
    </source>
</reference>
<gene>
    <name evidence="2" type="ordered locus">Swoo_2379</name>
</gene>
<feature type="chain" id="PRO_5002764795" evidence="1">
    <location>
        <begin position="23"/>
        <end position="312"/>
    </location>
</feature>